<dbReference type="AlphaFoldDB" id="A0A0D2DCT6"/>
<gene>
    <name evidence="2" type="ORF">PV06_06501</name>
</gene>
<organism evidence="2 3">
    <name type="scientific">Exophiala oligosperma</name>
    <dbReference type="NCBI Taxonomy" id="215243"/>
    <lineage>
        <taxon>Eukaryota</taxon>
        <taxon>Fungi</taxon>
        <taxon>Dikarya</taxon>
        <taxon>Ascomycota</taxon>
        <taxon>Pezizomycotina</taxon>
        <taxon>Eurotiomycetes</taxon>
        <taxon>Chaetothyriomycetidae</taxon>
        <taxon>Chaetothyriales</taxon>
        <taxon>Herpotrichiellaceae</taxon>
        <taxon>Exophiala</taxon>
    </lineage>
</organism>
<sequence>MLYIAAVTFVSVFKSLKNIRHCLLNDMASQSLILLSLVPFCLAGLQVPLTIINLSPFPAVIDMNGDSNCIKGSFNPSDLNSYYSSWPSSNLVNDYDDGKISSDMDNFLQTYKQIFGINDLGSRRYSMYSGVTTLPAAAVNQTTPFGVFETEMAGSGTCFGSKSWKKFTITAGPTTTFLQIYDPPTSNWQIIKDPDGPNPLAVDIGPGGKANVVRVVIDAVFGAATIALTFFGLTELGVAARAGALALSAATPAFYTSTVLVPGIINALIVGGVTVVVGGGGFAAVALVPGQDQVSGAPKTVTPKSLGFYDVYSGIDLSDRSCCLMGDNIMGEFDCLVASTSIVIQADGTTFAIPMPQISRAWT</sequence>
<feature type="transmembrane region" description="Helical" evidence="1">
    <location>
        <begin position="264"/>
        <end position="288"/>
    </location>
</feature>
<protein>
    <submittedName>
        <fullName evidence="2">Uncharacterized protein</fullName>
    </submittedName>
</protein>
<accession>A0A0D2DCT6</accession>
<dbReference type="RefSeq" id="XP_016261104.1">
    <property type="nucleotide sequence ID" value="XM_016407624.1"/>
</dbReference>
<keyword evidence="1" id="KW-1133">Transmembrane helix</keyword>
<dbReference type="EMBL" id="KN847337">
    <property type="protein sequence ID" value="KIW40888.1"/>
    <property type="molecule type" value="Genomic_DNA"/>
</dbReference>
<dbReference type="GeneID" id="27358575"/>
<name>A0A0D2DCT6_9EURO</name>
<dbReference type="HOGENOM" id="CLU_894312_0_0_1"/>
<keyword evidence="1" id="KW-0812">Transmembrane</keyword>
<evidence type="ECO:0000256" key="1">
    <source>
        <dbReference type="SAM" id="Phobius"/>
    </source>
</evidence>
<keyword evidence="3" id="KW-1185">Reference proteome</keyword>
<reference evidence="2 3" key="1">
    <citation type="submission" date="2015-01" db="EMBL/GenBank/DDBJ databases">
        <title>The Genome Sequence of Exophiala oligosperma CBS72588.</title>
        <authorList>
            <consortium name="The Broad Institute Genomics Platform"/>
            <person name="Cuomo C."/>
            <person name="de Hoog S."/>
            <person name="Gorbushina A."/>
            <person name="Stielow B."/>
            <person name="Teixiera M."/>
            <person name="Abouelleil A."/>
            <person name="Chapman S.B."/>
            <person name="Priest M."/>
            <person name="Young S.K."/>
            <person name="Wortman J."/>
            <person name="Nusbaum C."/>
            <person name="Birren B."/>
        </authorList>
    </citation>
    <scope>NUCLEOTIDE SEQUENCE [LARGE SCALE GENOMIC DNA]</scope>
    <source>
        <strain evidence="2 3">CBS 72588</strain>
    </source>
</reference>
<evidence type="ECO:0000313" key="2">
    <source>
        <dbReference type="EMBL" id="KIW40888.1"/>
    </source>
</evidence>
<keyword evidence="1" id="KW-0472">Membrane</keyword>
<dbReference type="VEuPathDB" id="FungiDB:PV06_06501"/>
<dbReference type="Proteomes" id="UP000053342">
    <property type="component" value="Unassembled WGS sequence"/>
</dbReference>
<feature type="transmembrane region" description="Helical" evidence="1">
    <location>
        <begin position="219"/>
        <end position="244"/>
    </location>
</feature>
<feature type="transmembrane region" description="Helical" evidence="1">
    <location>
        <begin position="33"/>
        <end position="54"/>
    </location>
</feature>
<evidence type="ECO:0000313" key="3">
    <source>
        <dbReference type="Proteomes" id="UP000053342"/>
    </source>
</evidence>
<dbReference type="OrthoDB" id="4155438at2759"/>
<proteinExistence type="predicted"/>